<keyword evidence="1" id="KW-0489">Methyltransferase</keyword>
<dbReference type="PANTHER" id="PTHR13271:SF91">
    <property type="entry name" value="PROTEIN SET DOMAIN GROUP 40"/>
    <property type="match status" value="1"/>
</dbReference>
<keyword evidence="3" id="KW-0949">S-adenosyl-L-methionine</keyword>
<dbReference type="GO" id="GO:0032259">
    <property type="term" value="P:methylation"/>
    <property type="evidence" value="ECO:0007669"/>
    <property type="project" value="UniProtKB-KW"/>
</dbReference>
<reference evidence="5" key="1">
    <citation type="submission" date="2020-03" db="EMBL/GenBank/DDBJ databases">
        <title>A high-quality chromosome-level genome assembly of a woody plant with both climbing and erect habits, Rhamnella rubrinervis.</title>
        <authorList>
            <person name="Lu Z."/>
            <person name="Yang Y."/>
            <person name="Zhu X."/>
            <person name="Sun Y."/>
        </authorList>
    </citation>
    <scope>NUCLEOTIDE SEQUENCE</scope>
    <source>
        <strain evidence="5">BYM</strain>
        <tissue evidence="5">Leaf</tissue>
    </source>
</reference>
<keyword evidence="2" id="KW-0808">Transferase</keyword>
<keyword evidence="6" id="KW-1185">Reference proteome</keyword>
<dbReference type="InterPro" id="IPR001214">
    <property type="entry name" value="SET_dom"/>
</dbReference>
<dbReference type="Pfam" id="PF00856">
    <property type="entry name" value="SET"/>
    <property type="match status" value="1"/>
</dbReference>
<dbReference type="InterPro" id="IPR050600">
    <property type="entry name" value="SETD3_SETD6_MTase"/>
</dbReference>
<evidence type="ECO:0000313" key="5">
    <source>
        <dbReference type="EMBL" id="KAF3445189.1"/>
    </source>
</evidence>
<accession>A0A8K0MG81</accession>
<feature type="domain" description="SET" evidence="4">
    <location>
        <begin position="37"/>
        <end position="293"/>
    </location>
</feature>
<dbReference type="Proteomes" id="UP000796880">
    <property type="component" value="Unassembled WGS sequence"/>
</dbReference>
<dbReference type="InterPro" id="IPR036464">
    <property type="entry name" value="Rubisco_LSMT_subst-bd_sf"/>
</dbReference>
<evidence type="ECO:0000313" key="6">
    <source>
        <dbReference type="Proteomes" id="UP000796880"/>
    </source>
</evidence>
<sequence>MEQGEENLERLLKWATEIGVSDSAISQQGSSLSCLGQSLSISYFPDAGGRGLGAARDIRRGELILKVPKSALMTRASLLKDERLSVAIQGHSSLSPIQILTVGLLYEMEKGRSSWWSPYLMNLPHSYDILATFGEFEKQALQVDDAIWAAEKAILKAELDWKEANALMKELNLKHRLQTFRAWLWASATISSRTMHIPWDEAGCLCPVGDLFNYAAPGEEPSSFEDLELQAHASSFQATSSLHGDTTFMLDIEQLDACSERLTDGCFVEDIAAYCFYARKNYKKGEQVLLCYGTYTNLELLEHYGFSLDENPNEKVFIPLEPELNSYNSWSKESMYIHLSGKPSFALLCALRLWATRPNQRRSVAQFAYSGCQLSAENEIFVMRWISDKCNVVLKSLPTSFGEDCLILDAIAKMQGLHDPLELKNLLASSTGQLRSFVEVNGLQNGEGGAKLRSSWKVKQTMERWRLAVQWRVNYKKILVNCITHCAEITDSLSCQKKSPELNIA</sequence>
<comment type="caution">
    <text evidence="5">The sequence shown here is derived from an EMBL/GenBank/DDBJ whole genome shotgun (WGS) entry which is preliminary data.</text>
</comment>
<dbReference type="PROSITE" id="PS50280">
    <property type="entry name" value="SET"/>
    <property type="match status" value="1"/>
</dbReference>
<dbReference type="OrthoDB" id="441812at2759"/>
<dbReference type="GO" id="GO:0016279">
    <property type="term" value="F:protein-lysine N-methyltransferase activity"/>
    <property type="evidence" value="ECO:0007669"/>
    <property type="project" value="TreeGrafter"/>
</dbReference>
<dbReference type="EMBL" id="VOIH02000006">
    <property type="protein sequence ID" value="KAF3445189.1"/>
    <property type="molecule type" value="Genomic_DNA"/>
</dbReference>
<gene>
    <name evidence="5" type="ORF">FNV43_RR14883</name>
</gene>
<organism evidence="5 6">
    <name type="scientific">Rhamnella rubrinervis</name>
    <dbReference type="NCBI Taxonomy" id="2594499"/>
    <lineage>
        <taxon>Eukaryota</taxon>
        <taxon>Viridiplantae</taxon>
        <taxon>Streptophyta</taxon>
        <taxon>Embryophyta</taxon>
        <taxon>Tracheophyta</taxon>
        <taxon>Spermatophyta</taxon>
        <taxon>Magnoliopsida</taxon>
        <taxon>eudicotyledons</taxon>
        <taxon>Gunneridae</taxon>
        <taxon>Pentapetalae</taxon>
        <taxon>rosids</taxon>
        <taxon>fabids</taxon>
        <taxon>Rosales</taxon>
        <taxon>Rhamnaceae</taxon>
        <taxon>rhamnoid group</taxon>
        <taxon>Rhamneae</taxon>
        <taxon>Rhamnella</taxon>
    </lineage>
</organism>
<dbReference type="Pfam" id="PF09273">
    <property type="entry name" value="Rubis-subs-bind"/>
    <property type="match status" value="1"/>
</dbReference>
<protein>
    <recommendedName>
        <fullName evidence="4">SET domain-containing protein</fullName>
    </recommendedName>
</protein>
<evidence type="ECO:0000256" key="2">
    <source>
        <dbReference type="ARBA" id="ARBA00022679"/>
    </source>
</evidence>
<dbReference type="PANTHER" id="PTHR13271">
    <property type="entry name" value="UNCHARACTERIZED PUTATIVE METHYLTRANSFERASE"/>
    <property type="match status" value="1"/>
</dbReference>
<dbReference type="AlphaFoldDB" id="A0A8K0MG81"/>
<evidence type="ECO:0000259" key="4">
    <source>
        <dbReference type="PROSITE" id="PS50280"/>
    </source>
</evidence>
<evidence type="ECO:0000256" key="1">
    <source>
        <dbReference type="ARBA" id="ARBA00022603"/>
    </source>
</evidence>
<proteinExistence type="predicted"/>
<dbReference type="InterPro" id="IPR046341">
    <property type="entry name" value="SET_dom_sf"/>
</dbReference>
<name>A0A8K0MG81_9ROSA</name>
<dbReference type="Gene3D" id="3.90.1420.10">
    <property type="entry name" value="Rubisco LSMT, substrate-binding domain"/>
    <property type="match status" value="1"/>
</dbReference>
<dbReference type="CDD" id="cd10527">
    <property type="entry name" value="SET_LSMT"/>
    <property type="match status" value="1"/>
</dbReference>
<dbReference type="InterPro" id="IPR015353">
    <property type="entry name" value="Rubisco_LSMT_subst-bd"/>
</dbReference>
<dbReference type="SUPFAM" id="SSF82199">
    <property type="entry name" value="SET domain"/>
    <property type="match status" value="1"/>
</dbReference>
<evidence type="ECO:0000256" key="3">
    <source>
        <dbReference type="ARBA" id="ARBA00022691"/>
    </source>
</evidence>
<dbReference type="Gene3D" id="3.90.1410.10">
    <property type="entry name" value="set domain protein methyltransferase, domain 1"/>
    <property type="match status" value="1"/>
</dbReference>
<dbReference type="FunFam" id="3.90.1410.10:FF:000012">
    <property type="entry name" value="Protein SET DOMAIN GROUP 40"/>
    <property type="match status" value="1"/>
</dbReference>